<dbReference type="Proteomes" id="UP000308267">
    <property type="component" value="Unassembled WGS sequence"/>
</dbReference>
<dbReference type="AlphaFoldDB" id="A0A4S2LTG8"/>
<dbReference type="EMBL" id="SJOL01006427">
    <property type="protein sequence ID" value="TGZ67091.1"/>
    <property type="molecule type" value="Genomic_DNA"/>
</dbReference>
<accession>A0A4S2LTG8</accession>
<evidence type="ECO:0000313" key="1">
    <source>
        <dbReference type="EMBL" id="TGZ67091.1"/>
    </source>
</evidence>
<organism evidence="1 2">
    <name type="scientific">Opisthorchis felineus</name>
    <dbReference type="NCBI Taxonomy" id="147828"/>
    <lineage>
        <taxon>Eukaryota</taxon>
        <taxon>Metazoa</taxon>
        <taxon>Spiralia</taxon>
        <taxon>Lophotrochozoa</taxon>
        <taxon>Platyhelminthes</taxon>
        <taxon>Trematoda</taxon>
        <taxon>Digenea</taxon>
        <taxon>Opisthorchiida</taxon>
        <taxon>Opisthorchiata</taxon>
        <taxon>Opisthorchiidae</taxon>
        <taxon>Opisthorchis</taxon>
    </lineage>
</organism>
<comment type="caution">
    <text evidence="1">The sequence shown here is derived from an EMBL/GenBank/DDBJ whole genome shotgun (WGS) entry which is preliminary data.</text>
</comment>
<gene>
    <name evidence="1" type="ORF">CRM22_004970</name>
</gene>
<proteinExistence type="predicted"/>
<reference evidence="1 2" key="1">
    <citation type="journal article" date="2019" name="BMC Genomics">
        <title>New insights from Opisthorchis felineus genome: update on genomics of the epidemiologically important liver flukes.</title>
        <authorList>
            <person name="Ershov N.I."/>
            <person name="Mordvinov V.A."/>
            <person name="Prokhortchouk E.B."/>
            <person name="Pakharukova M.Y."/>
            <person name="Gunbin K.V."/>
            <person name="Ustyantsev K."/>
            <person name="Genaev M.A."/>
            <person name="Blinov A.G."/>
            <person name="Mazur A."/>
            <person name="Boulygina E."/>
            <person name="Tsygankova S."/>
            <person name="Khrameeva E."/>
            <person name="Chekanov N."/>
            <person name="Fan G."/>
            <person name="Xiao A."/>
            <person name="Zhang H."/>
            <person name="Xu X."/>
            <person name="Yang H."/>
            <person name="Solovyev V."/>
            <person name="Lee S.M."/>
            <person name="Liu X."/>
            <person name="Afonnikov D.A."/>
            <person name="Skryabin K.G."/>
        </authorList>
    </citation>
    <scope>NUCLEOTIDE SEQUENCE [LARGE SCALE GENOMIC DNA]</scope>
    <source>
        <strain evidence="1">AK-0245</strain>
        <tissue evidence="1">Whole organism</tissue>
    </source>
</reference>
<evidence type="ECO:0000313" key="2">
    <source>
        <dbReference type="Proteomes" id="UP000308267"/>
    </source>
</evidence>
<sequence length="119" mass="13409">MRTLFIGPASLQCCLSSLTSSFSSVSYPLSVLFLPAVAFVLDQLLVPFQSCSVNVCSPFRWRPLLGRKFAHCPTLLEEFFNIVTTTDKSCGGKPSLVFWSCYSHRQRECNQCTARMYVH</sequence>
<keyword evidence="2" id="KW-1185">Reference proteome</keyword>
<name>A0A4S2LTG8_OPIFE</name>
<protein>
    <submittedName>
        <fullName evidence="1">Uncharacterized protein</fullName>
    </submittedName>
</protein>